<feature type="non-terminal residue" evidence="1">
    <location>
        <position position="45"/>
    </location>
</feature>
<name>A6I0M4_RAT</name>
<dbReference type="EMBL" id="CH473953">
    <property type="protein sequence ID" value="EDM13005.1"/>
    <property type="molecule type" value="Genomic_DNA"/>
</dbReference>
<evidence type="ECO:0000313" key="2">
    <source>
        <dbReference type="Proteomes" id="UP000234681"/>
    </source>
</evidence>
<proteinExistence type="predicted"/>
<sequence length="45" mass="4923">MAASVSEPWPEVEFSFSVSVSRPSISQELCISFISVAIIKCSDEE</sequence>
<accession>A6I0M4</accession>
<reference evidence="2" key="1">
    <citation type="submission" date="2005-09" db="EMBL/GenBank/DDBJ databases">
        <authorList>
            <person name="Mural R.J."/>
            <person name="Li P.W."/>
            <person name="Adams M.D."/>
            <person name="Amanatides P.G."/>
            <person name="Baden-Tillson H."/>
            <person name="Barnstead M."/>
            <person name="Chin S.H."/>
            <person name="Dew I."/>
            <person name="Evans C.A."/>
            <person name="Ferriera S."/>
            <person name="Flanigan M."/>
            <person name="Fosler C."/>
            <person name="Glodek A."/>
            <person name="Gu Z."/>
            <person name="Holt R.A."/>
            <person name="Jennings D."/>
            <person name="Kraft C.L."/>
            <person name="Lu F."/>
            <person name="Nguyen T."/>
            <person name="Nusskern D.R."/>
            <person name="Pfannkoch C.M."/>
            <person name="Sitter C."/>
            <person name="Sutton G.G."/>
            <person name="Venter J.C."/>
            <person name="Wang Z."/>
            <person name="Woodage T."/>
            <person name="Zheng X.H."/>
            <person name="Zhong F."/>
        </authorList>
    </citation>
    <scope>NUCLEOTIDE SEQUENCE [LARGE SCALE GENOMIC DNA]</scope>
    <source>
        <strain>BN</strain>
        <strain evidence="2">Sprague-Dawley</strain>
    </source>
</reference>
<gene>
    <name evidence="1" type="ORF">rCG_47770</name>
</gene>
<protein>
    <submittedName>
        <fullName evidence="1">RCG47770</fullName>
    </submittedName>
</protein>
<dbReference type="AlphaFoldDB" id="A6I0M4"/>
<evidence type="ECO:0000313" key="1">
    <source>
        <dbReference type="EMBL" id="EDM13005.1"/>
    </source>
</evidence>
<organism evidence="1 2">
    <name type="scientific">Rattus norvegicus</name>
    <name type="common">Rat</name>
    <dbReference type="NCBI Taxonomy" id="10116"/>
    <lineage>
        <taxon>Eukaryota</taxon>
        <taxon>Metazoa</taxon>
        <taxon>Chordata</taxon>
        <taxon>Craniata</taxon>
        <taxon>Vertebrata</taxon>
        <taxon>Euteleostomi</taxon>
        <taxon>Mammalia</taxon>
        <taxon>Eutheria</taxon>
        <taxon>Euarchontoglires</taxon>
        <taxon>Glires</taxon>
        <taxon>Rodentia</taxon>
        <taxon>Myomorpha</taxon>
        <taxon>Muroidea</taxon>
        <taxon>Muridae</taxon>
        <taxon>Murinae</taxon>
        <taxon>Rattus</taxon>
    </lineage>
</organism>
<dbReference type="Proteomes" id="UP000234681">
    <property type="component" value="Chromosome 1"/>
</dbReference>